<dbReference type="InterPro" id="IPR036514">
    <property type="entry name" value="SGNH_hydro_sf"/>
</dbReference>
<dbReference type="SUPFAM" id="SSF52266">
    <property type="entry name" value="SGNH hydrolase"/>
    <property type="match status" value="1"/>
</dbReference>
<dbReference type="PANTHER" id="PTHR14209:SF19">
    <property type="entry name" value="ISOAMYL ACETATE-HYDROLYZING ESTERASE 1 HOMOLOG"/>
    <property type="match status" value="1"/>
</dbReference>
<dbReference type="STRING" id="1239962.C943_03583"/>
<gene>
    <name evidence="2" type="ORF">C943_03583</name>
</gene>
<evidence type="ECO:0000313" key="2">
    <source>
        <dbReference type="EMBL" id="EMS34364.1"/>
    </source>
</evidence>
<name>M7XHT8_9BACT</name>
<dbReference type="Proteomes" id="UP000010953">
    <property type="component" value="Unassembled WGS sequence"/>
</dbReference>
<dbReference type="InParanoid" id="M7XHT8"/>
<dbReference type="AlphaFoldDB" id="M7XHT8"/>
<dbReference type="EMBL" id="AMZY02000006">
    <property type="protein sequence ID" value="EMS34364.1"/>
    <property type="molecule type" value="Genomic_DNA"/>
</dbReference>
<sequence length="251" mass="28365">MINSQIFRINTIAQNDGLISENQSPIKPIFFILEGINPFKPMKKLLLIPMLLLSVIVFGQNKTKVACVGNSITQGPGRDNTDSYPLQMQAILGDGYEVKNFGVSGRTMLKKGDYPYWNEAQFEEVKTFQPDILVIKLGTNDSKPQNWQYKDDFVNDYVAMITEYKKHMPKKGKVYICIPVPVFKDNFGIRERVLVDEMRPKLMEIAKKTKSKTIDLYSPFEGKSALLPDGVHPNKEGLGIMAQTVAKALKD</sequence>
<keyword evidence="3" id="KW-1185">Reference proteome</keyword>
<dbReference type="Pfam" id="PF13472">
    <property type="entry name" value="Lipase_GDSL_2"/>
    <property type="match status" value="1"/>
</dbReference>
<reference evidence="2" key="1">
    <citation type="submission" date="2013-01" db="EMBL/GenBank/DDBJ databases">
        <title>Genome assembly of Mariniradius saccharolyticus AK6.</title>
        <authorList>
            <person name="Vaidya B."/>
            <person name="Khatri I."/>
            <person name="Tanuku N.R.S."/>
            <person name="Subramanian S."/>
            <person name="Pinnaka A."/>
        </authorList>
    </citation>
    <scope>NUCLEOTIDE SEQUENCE [LARGE SCALE GENOMIC DNA]</scope>
    <source>
        <strain evidence="2">AK6</strain>
    </source>
</reference>
<comment type="caution">
    <text evidence="2">The sequence shown here is derived from an EMBL/GenBank/DDBJ whole genome shotgun (WGS) entry which is preliminary data.</text>
</comment>
<evidence type="ECO:0000259" key="1">
    <source>
        <dbReference type="Pfam" id="PF13472"/>
    </source>
</evidence>
<feature type="domain" description="SGNH hydrolase-type esterase" evidence="1">
    <location>
        <begin position="67"/>
        <end position="237"/>
    </location>
</feature>
<dbReference type="PANTHER" id="PTHR14209">
    <property type="entry name" value="ISOAMYL ACETATE-HYDROLYZING ESTERASE 1"/>
    <property type="match status" value="1"/>
</dbReference>
<organism evidence="2 3">
    <name type="scientific">Mariniradius saccharolyticus AK6</name>
    <dbReference type="NCBI Taxonomy" id="1239962"/>
    <lineage>
        <taxon>Bacteria</taxon>
        <taxon>Pseudomonadati</taxon>
        <taxon>Bacteroidota</taxon>
        <taxon>Cytophagia</taxon>
        <taxon>Cytophagales</taxon>
        <taxon>Cyclobacteriaceae</taxon>
        <taxon>Mariniradius</taxon>
    </lineage>
</organism>
<dbReference type="GO" id="GO:0016788">
    <property type="term" value="F:hydrolase activity, acting on ester bonds"/>
    <property type="evidence" value="ECO:0007669"/>
    <property type="project" value="UniProtKB-ARBA"/>
</dbReference>
<dbReference type="InterPro" id="IPR045136">
    <property type="entry name" value="Iah1-like"/>
</dbReference>
<dbReference type="eggNOG" id="COG2755">
    <property type="taxonomic scope" value="Bacteria"/>
</dbReference>
<accession>M7XHT8</accession>
<dbReference type="Gene3D" id="3.40.50.1110">
    <property type="entry name" value="SGNH hydrolase"/>
    <property type="match status" value="1"/>
</dbReference>
<evidence type="ECO:0000313" key="3">
    <source>
        <dbReference type="Proteomes" id="UP000010953"/>
    </source>
</evidence>
<proteinExistence type="predicted"/>
<protein>
    <recommendedName>
        <fullName evidence="1">SGNH hydrolase-type esterase domain-containing protein</fullName>
    </recommendedName>
</protein>
<dbReference type="InterPro" id="IPR013830">
    <property type="entry name" value="SGNH_hydro"/>
</dbReference>